<keyword evidence="1" id="KW-0732">Signal</keyword>
<dbReference type="InterPro" id="IPR013424">
    <property type="entry name" value="Ice-binding_C"/>
</dbReference>
<accession>A0A2G4F380</accession>
<evidence type="ECO:0000313" key="3">
    <source>
        <dbReference type="Proteomes" id="UP000226442"/>
    </source>
</evidence>
<evidence type="ECO:0000256" key="1">
    <source>
        <dbReference type="SAM" id="SignalP"/>
    </source>
</evidence>
<name>A0A2G4F380_9CYAN</name>
<dbReference type="AlphaFoldDB" id="A0A2G4F380"/>
<dbReference type="NCBIfam" id="TIGR02595">
    <property type="entry name" value="PEP_CTERM"/>
    <property type="match status" value="1"/>
</dbReference>
<dbReference type="EMBL" id="NXIB02000027">
    <property type="protein sequence ID" value="PHX56220.1"/>
    <property type="molecule type" value="Genomic_DNA"/>
</dbReference>
<dbReference type="Proteomes" id="UP000226442">
    <property type="component" value="Unassembled WGS sequence"/>
</dbReference>
<proteinExistence type="predicted"/>
<keyword evidence="3" id="KW-1185">Reference proteome</keyword>
<gene>
    <name evidence="2" type="ORF">CP500_006550</name>
</gene>
<evidence type="ECO:0000313" key="2">
    <source>
        <dbReference type="EMBL" id="PHX56220.1"/>
    </source>
</evidence>
<comment type="caution">
    <text evidence="2">The sequence shown here is derived from an EMBL/GenBank/DDBJ whole genome shotgun (WGS) entry which is preliminary data.</text>
</comment>
<sequence>MNTKLLSALTATAAATALLSASAPAQAFSFGTNGITFQEDTSVNFKFKESHGAYTSSLGIYKVNGFTLANVANLFSETKSSDNDGDNEWKGTLGNTVLGSGSVVFKFLANQVYTLGLSSAGAGMVYSTSGLNLNVASTGSQQAVFGAAAPLWNALGKETTSTFQAAGQFTDGTSSLYNGGTLISFDDRGNVNDTDFQDFTVSAEAVPEPITMTGLALGLGGLISARRRRNKAVS</sequence>
<feature type="chain" id="PRO_5013706940" evidence="1">
    <location>
        <begin position="28"/>
        <end position="234"/>
    </location>
</feature>
<protein>
    <submittedName>
        <fullName evidence="2">PEP-CTERM sorting domain-containing protein</fullName>
    </submittedName>
</protein>
<organism evidence="2 3">
    <name type="scientific">Tychonema bourrellyi FEM_GT703</name>
    <dbReference type="NCBI Taxonomy" id="2040638"/>
    <lineage>
        <taxon>Bacteria</taxon>
        <taxon>Bacillati</taxon>
        <taxon>Cyanobacteriota</taxon>
        <taxon>Cyanophyceae</taxon>
        <taxon>Oscillatoriophycideae</taxon>
        <taxon>Oscillatoriales</taxon>
        <taxon>Microcoleaceae</taxon>
        <taxon>Tychonema</taxon>
    </lineage>
</organism>
<feature type="signal peptide" evidence="1">
    <location>
        <begin position="1"/>
        <end position="27"/>
    </location>
</feature>
<dbReference type="OrthoDB" id="458303at2"/>
<reference evidence="2" key="1">
    <citation type="submission" date="2017-10" db="EMBL/GenBank/DDBJ databases">
        <title>Draft genome sequence of the planktic cyanobacteria Tychonema bourrellyi isolated from alpine lentic freshwater.</title>
        <authorList>
            <person name="Tett A."/>
            <person name="Armanini F."/>
            <person name="Asnicar F."/>
            <person name="Boscaini A."/>
            <person name="Pasolli E."/>
            <person name="Zolfo M."/>
            <person name="Donati C."/>
            <person name="Salmaso N."/>
            <person name="Segata N."/>
        </authorList>
    </citation>
    <scope>NUCLEOTIDE SEQUENCE</scope>
    <source>
        <strain evidence="2">FEM_GT703</strain>
    </source>
</reference>
<dbReference type="RefSeq" id="WP_096832022.1">
    <property type="nucleotide sequence ID" value="NZ_NXIB02000027.1"/>
</dbReference>